<dbReference type="InterPro" id="IPR014738">
    <property type="entry name" value="Citrate_transporter"/>
</dbReference>
<protein>
    <submittedName>
        <fullName evidence="8">Citrate transporter</fullName>
    </submittedName>
</protein>
<feature type="transmembrane region" description="Helical" evidence="6">
    <location>
        <begin position="54"/>
        <end position="74"/>
    </location>
</feature>
<feature type="transmembrane region" description="Helical" evidence="6">
    <location>
        <begin position="114"/>
        <end position="131"/>
    </location>
</feature>
<keyword evidence="9" id="KW-1185">Reference proteome</keyword>
<dbReference type="Pfam" id="PF03600">
    <property type="entry name" value="CitMHS"/>
    <property type="match status" value="1"/>
</dbReference>
<evidence type="ECO:0000259" key="7">
    <source>
        <dbReference type="Pfam" id="PF03600"/>
    </source>
</evidence>
<evidence type="ECO:0000313" key="9">
    <source>
        <dbReference type="Proteomes" id="UP000648182"/>
    </source>
</evidence>
<evidence type="ECO:0000256" key="5">
    <source>
        <dbReference type="ARBA" id="ARBA00023136"/>
    </source>
</evidence>
<dbReference type="InterPro" id="IPR003474">
    <property type="entry name" value="Glcn_transporter"/>
</dbReference>
<feature type="transmembrane region" description="Helical" evidence="6">
    <location>
        <begin position="242"/>
        <end position="275"/>
    </location>
</feature>
<feature type="transmembrane region" description="Helical" evidence="6">
    <location>
        <begin position="325"/>
        <end position="344"/>
    </location>
</feature>
<evidence type="ECO:0000256" key="4">
    <source>
        <dbReference type="ARBA" id="ARBA00022989"/>
    </source>
</evidence>
<comment type="caution">
    <text evidence="8">The sequence shown here is derived from an EMBL/GenBank/DDBJ whole genome shotgun (WGS) entry which is preliminary data.</text>
</comment>
<gene>
    <name evidence="8" type="ORF">H9631_14555</name>
</gene>
<dbReference type="Proteomes" id="UP000648182">
    <property type="component" value="Unassembled WGS sequence"/>
</dbReference>
<dbReference type="RefSeq" id="WP_191814009.1">
    <property type="nucleotide sequence ID" value="NZ_JACSPV010000027.1"/>
</dbReference>
<proteinExistence type="predicted"/>
<dbReference type="NCBIfam" id="TIGR00784">
    <property type="entry name" value="citMHS"/>
    <property type="match status" value="1"/>
</dbReference>
<evidence type="ECO:0000256" key="1">
    <source>
        <dbReference type="ARBA" id="ARBA00004141"/>
    </source>
</evidence>
<organism evidence="8 9">
    <name type="scientific">Bacillus norwichensis</name>
    <dbReference type="NCBI Taxonomy" id="2762217"/>
    <lineage>
        <taxon>Bacteria</taxon>
        <taxon>Bacillati</taxon>
        <taxon>Bacillota</taxon>
        <taxon>Bacilli</taxon>
        <taxon>Bacillales</taxon>
        <taxon>Bacillaceae</taxon>
        <taxon>Bacillus</taxon>
    </lineage>
</organism>
<reference evidence="8 9" key="1">
    <citation type="submission" date="2020-08" db="EMBL/GenBank/DDBJ databases">
        <title>A Genomic Blueprint of the Chicken Gut Microbiome.</title>
        <authorList>
            <person name="Gilroy R."/>
            <person name="Ravi A."/>
            <person name="Getino M."/>
            <person name="Pursley I."/>
            <person name="Horton D.L."/>
            <person name="Alikhan N.-F."/>
            <person name="Baker D."/>
            <person name="Gharbi K."/>
            <person name="Hall N."/>
            <person name="Watson M."/>
            <person name="Adriaenssens E.M."/>
            <person name="Foster-Nyarko E."/>
            <person name="Jarju S."/>
            <person name="Secka A."/>
            <person name="Antonio M."/>
            <person name="Oren A."/>
            <person name="Chaudhuri R."/>
            <person name="La Ragione R.M."/>
            <person name="Hildebrand F."/>
            <person name="Pallen M.J."/>
        </authorList>
    </citation>
    <scope>NUCLEOTIDE SEQUENCE [LARGE SCALE GENOMIC DNA]</scope>
    <source>
        <strain evidence="8 9">Sa1BUA2</strain>
    </source>
</reference>
<dbReference type="PANTHER" id="PTHR30354">
    <property type="entry name" value="GNT FAMILY GLUCONATE TRANSPORTER"/>
    <property type="match status" value="1"/>
</dbReference>
<feature type="transmembrane region" description="Helical" evidence="6">
    <location>
        <begin position="7"/>
        <end position="34"/>
    </location>
</feature>
<feature type="transmembrane region" description="Helical" evidence="6">
    <location>
        <begin position="138"/>
        <end position="158"/>
    </location>
</feature>
<keyword evidence="3 6" id="KW-0812">Transmembrane</keyword>
<feature type="transmembrane region" description="Helical" evidence="6">
    <location>
        <begin position="86"/>
        <end position="108"/>
    </location>
</feature>
<evidence type="ECO:0000256" key="3">
    <source>
        <dbReference type="ARBA" id="ARBA00022692"/>
    </source>
</evidence>
<sequence>MLSIIGFATILIIVLILIQGKMTPIIPLVIIPLIGSLVAGFKITEVGNFFSDGLISVIQVAVMFIFAILFFGIMQDAGLFDPIIDRMIAVTHGNVITISVGTVLIAAIAQLDGSGASTFLITIPALLPIYRQMKMSPYLLLLLIGGSASIMNMIPWGGPLGRAASVLNVDVTELWRPLIPIQVIGIVLMIALAVFLGMREKRRIIESYGSIEDAIAFEEEDGVLFDRQGNGKTGIAKTKKYWLNVLLTVAVIGVLVAGIIPAGLAFMIGVCLALPLNFKKANDQNKTIQKHAPNALTMATIILAAGSFLGILNGTGMLNSIAEDVVNILPSFIAPYLHLILGILGVPFDLLLSTDAYYFALLPVAEQIGVTFGIPSISMAYAMIIGNIVGTFVSPFSPALWLAIGLAGVEMGKHIRYSFLWMWGISIALVIIAFIMGTISV</sequence>
<keyword evidence="2" id="KW-0813">Transport</keyword>
<dbReference type="EMBL" id="JACSPV010000027">
    <property type="protein sequence ID" value="MBD8006299.1"/>
    <property type="molecule type" value="Genomic_DNA"/>
</dbReference>
<feature type="transmembrane region" description="Helical" evidence="6">
    <location>
        <begin position="381"/>
        <end position="407"/>
    </location>
</feature>
<accession>A0ABR8VNG2</accession>
<comment type="subcellular location">
    <subcellularLocation>
        <location evidence="1">Membrane</location>
        <topology evidence="1">Multi-pass membrane protein</topology>
    </subcellularLocation>
</comment>
<feature type="transmembrane region" description="Helical" evidence="6">
    <location>
        <begin position="178"/>
        <end position="198"/>
    </location>
</feature>
<dbReference type="InterPro" id="IPR004680">
    <property type="entry name" value="Cit_transptr-like_dom"/>
</dbReference>
<evidence type="ECO:0000313" key="8">
    <source>
        <dbReference type="EMBL" id="MBD8006299.1"/>
    </source>
</evidence>
<feature type="transmembrane region" description="Helical" evidence="6">
    <location>
        <begin position="295"/>
        <end position="313"/>
    </location>
</feature>
<evidence type="ECO:0000256" key="2">
    <source>
        <dbReference type="ARBA" id="ARBA00022448"/>
    </source>
</evidence>
<keyword evidence="4 6" id="KW-1133">Transmembrane helix</keyword>
<feature type="transmembrane region" description="Helical" evidence="6">
    <location>
        <begin position="419"/>
        <end position="439"/>
    </location>
</feature>
<name>A0ABR8VNG2_9BACI</name>
<evidence type="ECO:0000256" key="6">
    <source>
        <dbReference type="SAM" id="Phobius"/>
    </source>
</evidence>
<feature type="domain" description="Citrate transporter-like" evidence="7">
    <location>
        <begin position="14"/>
        <end position="386"/>
    </location>
</feature>
<keyword evidence="5 6" id="KW-0472">Membrane</keyword>
<dbReference type="PANTHER" id="PTHR30354:SF26">
    <property type="entry name" value="TRANSPORTER, PUTATIVE-RELATED"/>
    <property type="match status" value="1"/>
</dbReference>